<gene>
    <name evidence="7" type="ORF">AWH56_021255</name>
    <name evidence="6" type="ORF">AWH56_10625</name>
</gene>
<proteinExistence type="inferred from homology"/>
<keyword evidence="4" id="KW-1015">Disulfide bond</keyword>
<feature type="disulfide bond" description="Redox-active" evidence="4">
    <location>
        <begin position="66"/>
        <end position="70"/>
    </location>
</feature>
<dbReference type="RefSeq" id="WP_071317124.1">
    <property type="nucleotide sequence ID" value="NZ_CP063356.2"/>
</dbReference>
<evidence type="ECO:0000313" key="6">
    <source>
        <dbReference type="EMBL" id="OIJ18003.1"/>
    </source>
</evidence>
<dbReference type="PROSITE" id="PS51352">
    <property type="entry name" value="THIOREDOXIN_2"/>
    <property type="match status" value="1"/>
</dbReference>
<dbReference type="CDD" id="cd02968">
    <property type="entry name" value="SCO"/>
    <property type="match status" value="1"/>
</dbReference>
<evidence type="ECO:0000256" key="2">
    <source>
        <dbReference type="ARBA" id="ARBA00023008"/>
    </source>
</evidence>
<evidence type="ECO:0000256" key="1">
    <source>
        <dbReference type="ARBA" id="ARBA00010996"/>
    </source>
</evidence>
<reference evidence="6 8" key="1">
    <citation type="submission" date="2016-10" db="EMBL/GenBank/DDBJ databases">
        <title>Draft genome sequences of four alkaliphilic bacteria belonging to the Anaerobacillus genus.</title>
        <authorList>
            <person name="Bassil N.M."/>
            <person name="Lloyd J.R."/>
        </authorList>
    </citation>
    <scope>NUCLEOTIDE SEQUENCE [LARGE SCALE GENOMIC DNA]</scope>
    <source>
        <strain evidence="6 8">NB2006</strain>
    </source>
</reference>
<dbReference type="Gene3D" id="3.40.30.10">
    <property type="entry name" value="Glutaredoxin"/>
    <property type="match status" value="1"/>
</dbReference>
<dbReference type="InterPro" id="IPR036249">
    <property type="entry name" value="Thioredoxin-like_sf"/>
</dbReference>
<evidence type="ECO:0000313" key="8">
    <source>
        <dbReference type="Proteomes" id="UP000180175"/>
    </source>
</evidence>
<dbReference type="EMBL" id="LQXD01000095">
    <property type="protein sequence ID" value="OIJ18003.1"/>
    <property type="molecule type" value="Genomic_DNA"/>
</dbReference>
<dbReference type="GO" id="GO:0046872">
    <property type="term" value="F:metal ion binding"/>
    <property type="evidence" value="ECO:0007669"/>
    <property type="project" value="UniProtKB-KW"/>
</dbReference>
<dbReference type="PANTHER" id="PTHR12151:SF25">
    <property type="entry name" value="LINALOOL DEHYDRATASE_ISOMERASE DOMAIN-CONTAINING PROTEIN"/>
    <property type="match status" value="1"/>
</dbReference>
<dbReference type="AlphaFoldDB" id="A0A1S2M0H3"/>
<reference evidence="7" key="4">
    <citation type="submission" date="2020-10" db="EMBL/GenBank/DDBJ databases">
        <authorList>
            <person name="Bassil N.M."/>
            <person name="Lloyd J.R."/>
        </authorList>
    </citation>
    <scope>NUCLEOTIDE SEQUENCE</scope>
    <source>
        <strain evidence="7">NB2006</strain>
    </source>
</reference>
<evidence type="ECO:0000256" key="4">
    <source>
        <dbReference type="PIRSR" id="PIRSR603782-2"/>
    </source>
</evidence>
<dbReference type="Proteomes" id="UP000180175">
    <property type="component" value="Chromosome"/>
</dbReference>
<keyword evidence="3" id="KW-0479">Metal-binding</keyword>
<feature type="binding site" evidence="3">
    <location>
        <position position="70"/>
    </location>
    <ligand>
        <name>Cu cation</name>
        <dbReference type="ChEBI" id="CHEBI:23378"/>
    </ligand>
</feature>
<dbReference type="Pfam" id="PF02630">
    <property type="entry name" value="SCO1-SenC"/>
    <property type="match status" value="1"/>
</dbReference>
<dbReference type="InterPro" id="IPR003782">
    <property type="entry name" value="SCO1/SenC"/>
</dbReference>
<comment type="similarity">
    <text evidence="1">Belongs to the SCO1/2 family.</text>
</comment>
<reference evidence="7 8" key="2">
    <citation type="journal article" date="2017" name="Genome Announc.">
        <title>Draft Genome Sequences of Four Alkaliphilic Bacteria Belonging to the Anaerobacillus Genus.</title>
        <authorList>
            <person name="Bassil N.M."/>
            <person name="Lloyd J.R."/>
        </authorList>
    </citation>
    <scope>NUCLEOTIDE SEQUENCE [LARGE SCALE GENOMIC DNA]</scope>
    <source>
        <strain evidence="7 8">NB2006</strain>
    </source>
</reference>
<feature type="binding site" evidence="3">
    <location>
        <position position="156"/>
    </location>
    <ligand>
        <name>Cu cation</name>
        <dbReference type="ChEBI" id="CHEBI:23378"/>
    </ligand>
</feature>
<accession>A0A1S2M0H3</accession>
<keyword evidence="2 3" id="KW-0186">Copper</keyword>
<dbReference type="SUPFAM" id="SSF52833">
    <property type="entry name" value="Thioredoxin-like"/>
    <property type="match status" value="1"/>
</dbReference>
<dbReference type="OrthoDB" id="9811998at2"/>
<dbReference type="EMBL" id="CP063356">
    <property type="protein sequence ID" value="QOY35202.1"/>
    <property type="molecule type" value="Genomic_DNA"/>
</dbReference>
<reference evidence="7 8" key="3">
    <citation type="journal article" date="2019" name="Int. J. Syst. Evol. Microbiol.">
        <title>Anaerobacillus isosaccharinicus sp. nov., an alkaliphilic bacterium which degrades isosaccharinic acid.</title>
        <authorList>
            <person name="Bassil N.M."/>
            <person name="Lloyd J.R."/>
        </authorList>
    </citation>
    <scope>NUCLEOTIDE SEQUENCE [LARGE SCALE GENOMIC DNA]</scope>
    <source>
        <strain evidence="7 8">NB2006</strain>
    </source>
</reference>
<sequence length="197" mass="22653">MRKLNSLFFLCIILAGFLLVSLVWPENDSLPLLANVNEFQLEDVHEGMYQSNNGKVKVVTFFFIDCPDICPLTLMDFIDLQDQLKESSLFGDKVELVAITLDPKNDLPDKIKKYATDFGADPQGWKWLRGTTEETEKIAQKFQMQFQIRDGAVLYHSITMYLIDENQNIRALYDMALANKPIEIEKILADIELLVEK</sequence>
<dbReference type="KEGG" id="aia:AWH56_021255"/>
<keyword evidence="8" id="KW-1185">Reference proteome</keyword>
<feature type="domain" description="Thioredoxin" evidence="5">
    <location>
        <begin position="30"/>
        <end position="196"/>
    </location>
</feature>
<dbReference type="InterPro" id="IPR013766">
    <property type="entry name" value="Thioredoxin_domain"/>
</dbReference>
<evidence type="ECO:0000256" key="3">
    <source>
        <dbReference type="PIRSR" id="PIRSR603782-1"/>
    </source>
</evidence>
<dbReference type="PANTHER" id="PTHR12151">
    <property type="entry name" value="ELECTRON TRANSPORT PROTIN SCO1/SENC FAMILY MEMBER"/>
    <property type="match status" value="1"/>
</dbReference>
<name>A0A1S2M0H3_9BACI</name>
<evidence type="ECO:0000259" key="5">
    <source>
        <dbReference type="PROSITE" id="PS51352"/>
    </source>
</evidence>
<evidence type="ECO:0000313" key="7">
    <source>
        <dbReference type="EMBL" id="QOY35202.1"/>
    </source>
</evidence>
<feature type="binding site" evidence="3">
    <location>
        <position position="66"/>
    </location>
    <ligand>
        <name>Cu cation</name>
        <dbReference type="ChEBI" id="CHEBI:23378"/>
    </ligand>
</feature>
<organism evidence="6 8">
    <name type="scientific">Anaerobacillus isosaccharinicus</name>
    <dbReference type="NCBI Taxonomy" id="1532552"/>
    <lineage>
        <taxon>Bacteria</taxon>
        <taxon>Bacillati</taxon>
        <taxon>Bacillota</taxon>
        <taxon>Bacilli</taxon>
        <taxon>Bacillales</taxon>
        <taxon>Bacillaceae</taxon>
        <taxon>Anaerobacillus</taxon>
    </lineage>
</organism>
<protein>
    <submittedName>
        <fullName evidence="6">Electron transport protein SCO1/SenC</fullName>
    </submittedName>
    <submittedName>
        <fullName evidence="7">SCO family protein</fullName>
    </submittedName>
</protein>